<organism evidence="2 3">
    <name type="scientific">Acrasis kona</name>
    <dbReference type="NCBI Taxonomy" id="1008807"/>
    <lineage>
        <taxon>Eukaryota</taxon>
        <taxon>Discoba</taxon>
        <taxon>Heterolobosea</taxon>
        <taxon>Tetramitia</taxon>
        <taxon>Eutetramitia</taxon>
        <taxon>Acrasidae</taxon>
        <taxon>Acrasis</taxon>
    </lineage>
</organism>
<feature type="compositionally biased region" description="Basic and acidic residues" evidence="1">
    <location>
        <begin position="70"/>
        <end position="87"/>
    </location>
</feature>
<proteinExistence type="predicted"/>
<feature type="region of interest" description="Disordered" evidence="1">
    <location>
        <begin position="1"/>
        <end position="33"/>
    </location>
</feature>
<gene>
    <name evidence="2" type="ORF">AKO1_008452</name>
</gene>
<evidence type="ECO:0000313" key="2">
    <source>
        <dbReference type="EMBL" id="KAL0478157.1"/>
    </source>
</evidence>
<evidence type="ECO:0000256" key="1">
    <source>
        <dbReference type="SAM" id="MobiDB-lite"/>
    </source>
</evidence>
<reference evidence="2 3" key="1">
    <citation type="submission" date="2024-03" db="EMBL/GenBank/DDBJ databases">
        <title>The Acrasis kona genome and developmental transcriptomes reveal deep origins of eukaryotic multicellular pathways.</title>
        <authorList>
            <person name="Sheikh S."/>
            <person name="Fu C.-J."/>
            <person name="Brown M.W."/>
            <person name="Baldauf S.L."/>
        </authorList>
    </citation>
    <scope>NUCLEOTIDE SEQUENCE [LARGE SCALE GENOMIC DNA]</scope>
    <source>
        <strain evidence="2 3">ATCC MYA-3509</strain>
    </source>
</reference>
<feature type="compositionally biased region" description="Basic and acidic residues" evidence="1">
    <location>
        <begin position="18"/>
        <end position="33"/>
    </location>
</feature>
<dbReference type="AlphaFoldDB" id="A0AAW2YLP7"/>
<keyword evidence="3" id="KW-1185">Reference proteome</keyword>
<dbReference type="Proteomes" id="UP001431209">
    <property type="component" value="Unassembled WGS sequence"/>
</dbReference>
<accession>A0AAW2YLP7</accession>
<comment type="caution">
    <text evidence="2">The sequence shown here is derived from an EMBL/GenBank/DDBJ whole genome shotgun (WGS) entry which is preliminary data.</text>
</comment>
<evidence type="ECO:0000313" key="3">
    <source>
        <dbReference type="Proteomes" id="UP001431209"/>
    </source>
</evidence>
<feature type="region of interest" description="Disordered" evidence="1">
    <location>
        <begin position="61"/>
        <end position="123"/>
    </location>
</feature>
<name>A0AAW2YLP7_9EUKA</name>
<feature type="compositionally biased region" description="Polar residues" evidence="1">
    <location>
        <begin position="8"/>
        <end position="17"/>
    </location>
</feature>
<protein>
    <submittedName>
        <fullName evidence="2">Histone acetyltransferase</fullName>
    </submittedName>
</protein>
<dbReference type="EMBL" id="JAOPGA020000323">
    <property type="protein sequence ID" value="KAL0478157.1"/>
    <property type="molecule type" value="Genomic_DNA"/>
</dbReference>
<sequence length="248" mass="28993">MGHEIKNVINQLTSIDNQNKKLSEENQDLKQENDRLKKLLQGYETRFNKIKDMCSLENHIAPTDDIPNDTSEKNDKNQGSKSKDTEKKAKKKRKEITIEPEQPPADDTLESPSKRPKRNGGKSNIKPYLVKVLNLTRDRFKNKSFLNFWVVFDELMKQYEVKDKKKESCQKKHVDLIGVISLIESSLKNGDHTVLDVLPTKFEEIIKYHEGMISSKHPEKDNLLRFKDICTDLMKEIENIKNEYYNRS</sequence>